<dbReference type="SUPFAM" id="SSF48498">
    <property type="entry name" value="Tetracyclin repressor-like, C-terminal domain"/>
    <property type="match status" value="1"/>
</dbReference>
<dbReference type="InterPro" id="IPR009057">
    <property type="entry name" value="Homeodomain-like_sf"/>
</dbReference>
<gene>
    <name evidence="6" type="ORF">JK363_09350</name>
</gene>
<evidence type="ECO:0000256" key="2">
    <source>
        <dbReference type="ARBA" id="ARBA00023125"/>
    </source>
</evidence>
<dbReference type="Gene3D" id="1.10.357.10">
    <property type="entry name" value="Tetracycline Repressor, domain 2"/>
    <property type="match status" value="1"/>
</dbReference>
<feature type="DNA-binding region" description="H-T-H motif" evidence="4">
    <location>
        <begin position="54"/>
        <end position="73"/>
    </location>
</feature>
<feature type="domain" description="HTH tetR-type" evidence="5">
    <location>
        <begin position="30"/>
        <end position="91"/>
    </location>
</feature>
<accession>A0ABS1N9W2</accession>
<organism evidence="6 7">
    <name type="scientific">Streptomyces coffeae</name>
    <dbReference type="NCBI Taxonomy" id="621382"/>
    <lineage>
        <taxon>Bacteria</taxon>
        <taxon>Bacillati</taxon>
        <taxon>Actinomycetota</taxon>
        <taxon>Actinomycetes</taxon>
        <taxon>Kitasatosporales</taxon>
        <taxon>Streptomycetaceae</taxon>
        <taxon>Streptomyces</taxon>
    </lineage>
</organism>
<dbReference type="PANTHER" id="PTHR30055:SF148">
    <property type="entry name" value="TETR-FAMILY TRANSCRIPTIONAL REGULATOR"/>
    <property type="match status" value="1"/>
</dbReference>
<dbReference type="PROSITE" id="PS50977">
    <property type="entry name" value="HTH_TETR_2"/>
    <property type="match status" value="1"/>
</dbReference>
<dbReference type="SUPFAM" id="SSF46689">
    <property type="entry name" value="Homeodomain-like"/>
    <property type="match status" value="1"/>
</dbReference>
<dbReference type="EMBL" id="JAERRF010000005">
    <property type="protein sequence ID" value="MBL1096868.1"/>
    <property type="molecule type" value="Genomic_DNA"/>
</dbReference>
<keyword evidence="1" id="KW-0805">Transcription regulation</keyword>
<evidence type="ECO:0000259" key="5">
    <source>
        <dbReference type="PROSITE" id="PS50977"/>
    </source>
</evidence>
<evidence type="ECO:0000256" key="3">
    <source>
        <dbReference type="ARBA" id="ARBA00023163"/>
    </source>
</evidence>
<keyword evidence="2 4" id="KW-0238">DNA-binding</keyword>
<dbReference type="InterPro" id="IPR036271">
    <property type="entry name" value="Tet_transcr_reg_TetR-rel_C_sf"/>
</dbReference>
<comment type="caution">
    <text evidence="6">The sequence shown here is derived from an EMBL/GenBank/DDBJ whole genome shotgun (WGS) entry which is preliminary data.</text>
</comment>
<sequence>MSDVADMTDMGDRTDLGCAAAKVRGRPRSPAADAAIIEAALRLLEEGATVDGLSIERIAREAGVGKATVYRRWPGKDALMLEVLRSLEESGPEPAGISVRDDIVTVLEFMRRRGLAKRNSALLRSVVTQMHANRELWRAYEENVIAARRASLYEVLRRGVERGEIRGDVDLELLGELFTGPMLTRAILHEWRELPEGLAERIVDTVLEGVSPRG</sequence>
<dbReference type="Pfam" id="PF16859">
    <property type="entry name" value="TetR_C_11"/>
    <property type="match status" value="1"/>
</dbReference>
<evidence type="ECO:0000313" key="6">
    <source>
        <dbReference type="EMBL" id="MBL1096868.1"/>
    </source>
</evidence>
<protein>
    <submittedName>
        <fullName evidence="6">TetR/AcrR family transcriptional regulator</fullName>
    </submittedName>
</protein>
<proteinExistence type="predicted"/>
<dbReference type="Gene3D" id="1.10.10.60">
    <property type="entry name" value="Homeodomain-like"/>
    <property type="match status" value="1"/>
</dbReference>
<name>A0ABS1N9W2_9ACTN</name>
<keyword evidence="3" id="KW-0804">Transcription</keyword>
<dbReference type="InterPro" id="IPR011075">
    <property type="entry name" value="TetR_C"/>
</dbReference>
<evidence type="ECO:0000256" key="1">
    <source>
        <dbReference type="ARBA" id="ARBA00023015"/>
    </source>
</evidence>
<reference evidence="6 7" key="1">
    <citation type="submission" date="2021-01" db="EMBL/GenBank/DDBJ databases">
        <title>WGS of actinomycetes isolated from Thailand.</title>
        <authorList>
            <person name="Thawai C."/>
        </authorList>
    </citation>
    <scope>NUCLEOTIDE SEQUENCE [LARGE SCALE GENOMIC DNA]</scope>
    <source>
        <strain evidence="6 7">CA1R205</strain>
    </source>
</reference>
<evidence type="ECO:0000256" key="4">
    <source>
        <dbReference type="PROSITE-ProRule" id="PRU00335"/>
    </source>
</evidence>
<dbReference type="PANTHER" id="PTHR30055">
    <property type="entry name" value="HTH-TYPE TRANSCRIPTIONAL REGULATOR RUTR"/>
    <property type="match status" value="1"/>
</dbReference>
<dbReference type="InterPro" id="IPR050109">
    <property type="entry name" value="HTH-type_TetR-like_transc_reg"/>
</dbReference>
<keyword evidence="7" id="KW-1185">Reference proteome</keyword>
<evidence type="ECO:0000313" key="7">
    <source>
        <dbReference type="Proteomes" id="UP000634229"/>
    </source>
</evidence>
<dbReference type="InterPro" id="IPR001647">
    <property type="entry name" value="HTH_TetR"/>
</dbReference>
<dbReference type="Proteomes" id="UP000634229">
    <property type="component" value="Unassembled WGS sequence"/>
</dbReference>
<dbReference type="Pfam" id="PF00440">
    <property type="entry name" value="TetR_N"/>
    <property type="match status" value="1"/>
</dbReference>
<dbReference type="RefSeq" id="WP_201873800.1">
    <property type="nucleotide sequence ID" value="NZ_JAERRF010000005.1"/>
</dbReference>